<dbReference type="RefSeq" id="WP_088753828.1">
    <property type="nucleotide sequence ID" value="NZ_NJGV01000002.1"/>
</dbReference>
<protein>
    <submittedName>
        <fullName evidence="2">tRNA (Adenosine(37)-N6)-threonylcarbamoyltransferase complex dimerization subunit type 1 TsaB</fullName>
    </submittedName>
</protein>
<dbReference type="Gene3D" id="3.30.420.40">
    <property type="match status" value="2"/>
</dbReference>
<dbReference type="Proteomes" id="UP000214747">
    <property type="component" value="Unassembled WGS sequence"/>
</dbReference>
<name>A0A225SYA1_9BURK</name>
<dbReference type="InterPro" id="IPR022496">
    <property type="entry name" value="T6A_TsaB"/>
</dbReference>
<dbReference type="PANTHER" id="PTHR11735:SF11">
    <property type="entry name" value="TRNA THREONYLCARBAMOYLADENOSINE BIOSYNTHESIS PROTEIN TSAB"/>
    <property type="match status" value="1"/>
</dbReference>
<dbReference type="SUPFAM" id="SSF53067">
    <property type="entry name" value="Actin-like ATPase domain"/>
    <property type="match status" value="2"/>
</dbReference>
<dbReference type="NCBIfam" id="TIGR03725">
    <property type="entry name" value="T6A_YeaZ"/>
    <property type="match status" value="1"/>
</dbReference>
<gene>
    <name evidence="2" type="primary">tsaB</name>
    <name evidence="2" type="ORF">CEJ45_03510</name>
</gene>
<dbReference type="GO" id="GO:0005829">
    <property type="term" value="C:cytosol"/>
    <property type="evidence" value="ECO:0007669"/>
    <property type="project" value="TreeGrafter"/>
</dbReference>
<reference evidence="2 3" key="1">
    <citation type="journal article" date="2010" name="Int. J. Syst. Evol. Microbiol.">
        <title>Reclassification of Herbaspirillum putei as a later heterotypic synonym of Herbaspirillum huttiense, with the description of H. huttiense subsp. huttiense subsp. nov. and H. huttiense subsp. putei subsp. nov., comb. nov., and description of Herbaspirillum aquaticum sp. nov.</title>
        <authorList>
            <person name="Dobritsa A.P."/>
            <person name="Reddy M.C."/>
            <person name="Samadpour M."/>
        </authorList>
    </citation>
    <scope>NUCLEOTIDE SEQUENCE [LARGE SCALE GENOMIC DNA]</scope>
    <source>
        <strain evidence="2 3">IEH 4430</strain>
    </source>
</reference>
<dbReference type="InterPro" id="IPR000905">
    <property type="entry name" value="Gcp-like_dom"/>
</dbReference>
<comment type="caution">
    <text evidence="2">The sequence shown here is derived from an EMBL/GenBank/DDBJ whole genome shotgun (WGS) entry which is preliminary data.</text>
</comment>
<dbReference type="InterPro" id="IPR043129">
    <property type="entry name" value="ATPase_NBD"/>
</dbReference>
<sequence length="239" mass="24754">MSTILAIETSTELASAALLHRGELIARQSAGAQTHSDAILPMIQQLLADAGLALSQCDALAFGVGPGSFTGVRTACGVVQGLAFGCDRPVVPVVTLEAAAQACRDDNAQASDVLAILDARMGEVYWARYRARTGGGWEVLAEPALSSAAQVPVEGRPHACGNGLSVYAEHFNADFCTAAFASVHPQAMPHARQVAALGQVHFGAGLALPAQQAQPLYLRNKVALTTAEREVRDAAKGAA</sequence>
<proteinExistence type="predicted"/>
<dbReference type="AlphaFoldDB" id="A0A225SYA1"/>
<evidence type="ECO:0000259" key="1">
    <source>
        <dbReference type="Pfam" id="PF00814"/>
    </source>
</evidence>
<organism evidence="2 3">
    <name type="scientific">Herbaspirillum aquaticum</name>
    <dbReference type="NCBI Taxonomy" id="568783"/>
    <lineage>
        <taxon>Bacteria</taxon>
        <taxon>Pseudomonadati</taxon>
        <taxon>Pseudomonadota</taxon>
        <taxon>Betaproteobacteria</taxon>
        <taxon>Burkholderiales</taxon>
        <taxon>Oxalobacteraceae</taxon>
        <taxon>Herbaspirillum</taxon>
    </lineage>
</organism>
<keyword evidence="2" id="KW-0808">Transferase</keyword>
<evidence type="ECO:0000313" key="3">
    <source>
        <dbReference type="Proteomes" id="UP000214747"/>
    </source>
</evidence>
<dbReference type="EMBL" id="NJGV01000002">
    <property type="protein sequence ID" value="OWY36286.1"/>
    <property type="molecule type" value="Genomic_DNA"/>
</dbReference>
<evidence type="ECO:0000313" key="2">
    <source>
        <dbReference type="EMBL" id="OWY36286.1"/>
    </source>
</evidence>
<dbReference type="Pfam" id="PF00814">
    <property type="entry name" value="TsaD"/>
    <property type="match status" value="1"/>
</dbReference>
<dbReference type="GO" id="GO:0016740">
    <property type="term" value="F:transferase activity"/>
    <property type="evidence" value="ECO:0007669"/>
    <property type="project" value="UniProtKB-KW"/>
</dbReference>
<feature type="domain" description="Gcp-like" evidence="1">
    <location>
        <begin position="32"/>
        <end position="151"/>
    </location>
</feature>
<accession>A0A225SYA1</accession>
<keyword evidence="3" id="KW-1185">Reference proteome</keyword>
<dbReference type="CDD" id="cd24032">
    <property type="entry name" value="ASKHA_NBD_TsaB"/>
    <property type="match status" value="1"/>
</dbReference>
<dbReference type="GO" id="GO:0002949">
    <property type="term" value="P:tRNA threonylcarbamoyladenosine modification"/>
    <property type="evidence" value="ECO:0007669"/>
    <property type="project" value="InterPro"/>
</dbReference>
<dbReference type="PANTHER" id="PTHR11735">
    <property type="entry name" value="TRNA N6-ADENOSINE THREONYLCARBAMOYLTRANSFERASE"/>
    <property type="match status" value="1"/>
</dbReference>